<feature type="transmembrane region" description="Helical" evidence="6">
    <location>
        <begin position="560"/>
        <end position="577"/>
    </location>
</feature>
<name>A0AB34JEH1_PRYPA</name>
<dbReference type="GO" id="GO:0015149">
    <property type="term" value="F:hexose transmembrane transporter activity"/>
    <property type="evidence" value="ECO:0007669"/>
    <property type="project" value="TreeGrafter"/>
</dbReference>
<dbReference type="Pfam" id="PF00083">
    <property type="entry name" value="Sugar_tr"/>
    <property type="match status" value="2"/>
</dbReference>
<gene>
    <name evidence="8" type="ORF">AB1Y20_023661</name>
</gene>
<feature type="transmembrane region" description="Helical" evidence="6">
    <location>
        <begin position="260"/>
        <end position="284"/>
    </location>
</feature>
<reference evidence="8 9" key="1">
    <citation type="journal article" date="2024" name="Science">
        <title>Giant polyketide synthase enzymes in the biosynthesis of giant marine polyether toxins.</title>
        <authorList>
            <person name="Fallon T.R."/>
            <person name="Shende V.V."/>
            <person name="Wierzbicki I.H."/>
            <person name="Pendleton A.L."/>
            <person name="Watervoot N.F."/>
            <person name="Auber R.P."/>
            <person name="Gonzalez D.J."/>
            <person name="Wisecaver J.H."/>
            <person name="Moore B.S."/>
        </authorList>
    </citation>
    <scope>NUCLEOTIDE SEQUENCE [LARGE SCALE GENOMIC DNA]</scope>
    <source>
        <strain evidence="8 9">12B1</strain>
    </source>
</reference>
<dbReference type="InterPro" id="IPR020846">
    <property type="entry name" value="MFS_dom"/>
</dbReference>
<dbReference type="PROSITE" id="PS00216">
    <property type="entry name" value="SUGAR_TRANSPORT_1"/>
    <property type="match status" value="2"/>
</dbReference>
<dbReference type="PANTHER" id="PTHR23503:SF8">
    <property type="entry name" value="FACILITATED GLUCOSE TRANSPORTER PROTEIN 1"/>
    <property type="match status" value="1"/>
</dbReference>
<evidence type="ECO:0000313" key="8">
    <source>
        <dbReference type="EMBL" id="KAL1520191.1"/>
    </source>
</evidence>
<feature type="transmembrane region" description="Helical" evidence="6">
    <location>
        <begin position="425"/>
        <end position="444"/>
    </location>
</feature>
<feature type="transmembrane region" description="Helical" evidence="6">
    <location>
        <begin position="518"/>
        <end position="539"/>
    </location>
</feature>
<protein>
    <recommendedName>
        <fullName evidence="7">Major facilitator superfamily (MFS) profile domain-containing protein</fullName>
    </recommendedName>
</protein>
<dbReference type="EMBL" id="JBGBPQ010000009">
    <property type="protein sequence ID" value="KAL1520191.1"/>
    <property type="molecule type" value="Genomic_DNA"/>
</dbReference>
<dbReference type="InterPro" id="IPR045263">
    <property type="entry name" value="GLUT"/>
</dbReference>
<comment type="subcellular location">
    <subcellularLocation>
        <location evidence="1">Membrane</location>
        <topology evidence="1">Multi-pass membrane protein</topology>
    </subcellularLocation>
</comment>
<keyword evidence="9" id="KW-1185">Reference proteome</keyword>
<evidence type="ECO:0000256" key="3">
    <source>
        <dbReference type="ARBA" id="ARBA00022692"/>
    </source>
</evidence>
<feature type="transmembrane region" description="Helical" evidence="6">
    <location>
        <begin position="156"/>
        <end position="175"/>
    </location>
</feature>
<feature type="transmembrane region" description="Helical" evidence="6">
    <location>
        <begin position="187"/>
        <end position="205"/>
    </location>
</feature>
<evidence type="ECO:0000256" key="2">
    <source>
        <dbReference type="ARBA" id="ARBA00022448"/>
    </source>
</evidence>
<feature type="transmembrane region" description="Helical" evidence="6">
    <location>
        <begin position="225"/>
        <end position="248"/>
    </location>
</feature>
<dbReference type="InterPro" id="IPR005829">
    <property type="entry name" value="Sugar_transporter_CS"/>
</dbReference>
<dbReference type="InterPro" id="IPR005828">
    <property type="entry name" value="MFS_sugar_transport-like"/>
</dbReference>
<dbReference type="AlphaFoldDB" id="A0AB34JEH1"/>
<evidence type="ECO:0000256" key="6">
    <source>
        <dbReference type="SAM" id="Phobius"/>
    </source>
</evidence>
<dbReference type="PANTHER" id="PTHR23503">
    <property type="entry name" value="SOLUTE CARRIER FAMILY 2"/>
    <property type="match status" value="1"/>
</dbReference>
<keyword evidence="5 6" id="KW-0472">Membrane</keyword>
<evidence type="ECO:0000259" key="7">
    <source>
        <dbReference type="PROSITE" id="PS50850"/>
    </source>
</evidence>
<dbReference type="InterPro" id="IPR036259">
    <property type="entry name" value="MFS_trans_sf"/>
</dbReference>
<keyword evidence="2" id="KW-0813">Transport</keyword>
<evidence type="ECO:0000256" key="4">
    <source>
        <dbReference type="ARBA" id="ARBA00022989"/>
    </source>
</evidence>
<dbReference type="PROSITE" id="PS50850">
    <property type="entry name" value="MFS"/>
    <property type="match status" value="1"/>
</dbReference>
<keyword evidence="3 6" id="KW-0812">Transmembrane</keyword>
<sequence length="625" mass="66131">MKKNFSTPGSSTFTLDRQYVDFERMRGTRSHADLSTDEPPASTSFSRTSSLADLAYVALPGLTSRVSRNNSVVSLAHLGDAFSDMPANESPLVVEGGLSRPLVQSVAVALLSTLLYGYNNGNMNTPALSIRATVGIPSFALTPEGVSVPIPSNDTLWGFVISIFCLGALVGCNSSSQLADRWGRKTFLLWNSMIFVVGGLLEASACLPDCASTGGWQACTARVGLLIAGRAITGIACGGSTVVVPIYLGEISPAHLRGTLGTLMQLTCVIGMLGAQVLGLPTILGSFSTWPVMLAMVLPIALLQMLMQPMLLESPRWYAMYGNERMAEEQLVLLRDRDTTDEGLAEELYCMLTAVTPEEVHVGPHSRTSSFTNLSRSSSAAALLLKTSAGAGAESAAEVLALTPTFTKPPGVLQAAATNPAVRRAIAITLTLMALQQFSGINNAFNFSTSFLKQNGLSDDQCAIVAVLMNVCNVIVTIVSVLLMDKVGRRPLLIFSVVVMAGSTAVLCYALALADSTITPILSVLAILGFVLGFGIGLGPVPGLLPAELFPRAHRGSGSGLAWSCMWFCNFVSAQLFLTQANTLKTQAFLPHLVVLVVGLLFALAMVPETRGKSLEQIEKEMALS</sequence>
<comment type="caution">
    <text evidence="8">The sequence shown here is derived from an EMBL/GenBank/DDBJ whole genome shotgun (WGS) entry which is preliminary data.</text>
</comment>
<proteinExistence type="predicted"/>
<dbReference type="GO" id="GO:0016020">
    <property type="term" value="C:membrane"/>
    <property type="evidence" value="ECO:0007669"/>
    <property type="project" value="UniProtKB-SubCell"/>
</dbReference>
<organism evidence="8 9">
    <name type="scientific">Prymnesium parvum</name>
    <name type="common">Toxic golden alga</name>
    <dbReference type="NCBI Taxonomy" id="97485"/>
    <lineage>
        <taxon>Eukaryota</taxon>
        <taxon>Haptista</taxon>
        <taxon>Haptophyta</taxon>
        <taxon>Prymnesiophyceae</taxon>
        <taxon>Prymnesiales</taxon>
        <taxon>Prymnesiaceae</taxon>
        <taxon>Prymnesium</taxon>
    </lineage>
</organism>
<dbReference type="PRINTS" id="PR00171">
    <property type="entry name" value="SUGRTRNSPORT"/>
</dbReference>
<dbReference type="Gene3D" id="1.20.1250.20">
    <property type="entry name" value="MFS general substrate transporter like domains"/>
    <property type="match status" value="1"/>
</dbReference>
<dbReference type="InterPro" id="IPR003663">
    <property type="entry name" value="Sugar/inositol_transpt"/>
</dbReference>
<feature type="transmembrane region" description="Helical" evidence="6">
    <location>
        <begin position="491"/>
        <end position="512"/>
    </location>
</feature>
<feature type="domain" description="Major facilitator superfamily (MFS) profile" evidence="7">
    <location>
        <begin position="105"/>
        <end position="611"/>
    </location>
</feature>
<dbReference type="SUPFAM" id="SSF103473">
    <property type="entry name" value="MFS general substrate transporter"/>
    <property type="match status" value="1"/>
</dbReference>
<accession>A0AB34JEH1</accession>
<dbReference type="Proteomes" id="UP001515480">
    <property type="component" value="Unassembled WGS sequence"/>
</dbReference>
<feature type="transmembrane region" description="Helical" evidence="6">
    <location>
        <begin position="290"/>
        <end position="307"/>
    </location>
</feature>
<dbReference type="PROSITE" id="PS00217">
    <property type="entry name" value="SUGAR_TRANSPORT_2"/>
    <property type="match status" value="1"/>
</dbReference>
<evidence type="ECO:0000256" key="1">
    <source>
        <dbReference type="ARBA" id="ARBA00004141"/>
    </source>
</evidence>
<evidence type="ECO:0000256" key="5">
    <source>
        <dbReference type="ARBA" id="ARBA00023136"/>
    </source>
</evidence>
<feature type="transmembrane region" description="Helical" evidence="6">
    <location>
        <begin position="464"/>
        <end position="484"/>
    </location>
</feature>
<evidence type="ECO:0000313" key="9">
    <source>
        <dbReference type="Proteomes" id="UP001515480"/>
    </source>
</evidence>
<keyword evidence="4 6" id="KW-1133">Transmembrane helix</keyword>
<feature type="transmembrane region" description="Helical" evidence="6">
    <location>
        <begin position="589"/>
        <end position="607"/>
    </location>
</feature>